<organism evidence="3 4">
    <name type="scientific">Nocardia callitridis</name>
    <dbReference type="NCBI Taxonomy" id="648753"/>
    <lineage>
        <taxon>Bacteria</taxon>
        <taxon>Bacillati</taxon>
        <taxon>Actinomycetota</taxon>
        <taxon>Actinomycetes</taxon>
        <taxon>Mycobacteriales</taxon>
        <taxon>Nocardiaceae</taxon>
        <taxon>Nocardia</taxon>
    </lineage>
</organism>
<feature type="transmembrane region" description="Helical" evidence="2">
    <location>
        <begin position="42"/>
        <end position="62"/>
    </location>
</feature>
<evidence type="ECO:0000313" key="3">
    <source>
        <dbReference type="EMBL" id="GAA5057013.1"/>
    </source>
</evidence>
<feature type="compositionally biased region" description="Basic and acidic residues" evidence="1">
    <location>
        <begin position="393"/>
        <end position="405"/>
    </location>
</feature>
<name>A0ABP9KE73_9NOCA</name>
<gene>
    <name evidence="3" type="ORF">GCM10023318_35060</name>
</gene>
<feature type="compositionally biased region" description="Basic and acidic residues" evidence="1">
    <location>
        <begin position="424"/>
        <end position="433"/>
    </location>
</feature>
<comment type="caution">
    <text evidence="3">The sequence shown here is derived from an EMBL/GenBank/DDBJ whole genome shotgun (WGS) entry which is preliminary data.</text>
</comment>
<dbReference type="EMBL" id="BAABJM010000002">
    <property type="protein sequence ID" value="GAA5057013.1"/>
    <property type="molecule type" value="Genomic_DNA"/>
</dbReference>
<evidence type="ECO:0000313" key="4">
    <source>
        <dbReference type="Proteomes" id="UP001500603"/>
    </source>
</evidence>
<reference evidence="4" key="1">
    <citation type="journal article" date="2019" name="Int. J. Syst. Evol. Microbiol.">
        <title>The Global Catalogue of Microorganisms (GCM) 10K type strain sequencing project: providing services to taxonomists for standard genome sequencing and annotation.</title>
        <authorList>
            <consortium name="The Broad Institute Genomics Platform"/>
            <consortium name="The Broad Institute Genome Sequencing Center for Infectious Disease"/>
            <person name="Wu L."/>
            <person name="Ma J."/>
        </authorList>
    </citation>
    <scope>NUCLEOTIDE SEQUENCE [LARGE SCALE GENOMIC DNA]</scope>
    <source>
        <strain evidence="4">JCM 18298</strain>
    </source>
</reference>
<keyword evidence="2" id="KW-0812">Transmembrane</keyword>
<keyword evidence="4" id="KW-1185">Reference proteome</keyword>
<proteinExistence type="predicted"/>
<feature type="region of interest" description="Disordered" evidence="1">
    <location>
        <begin position="224"/>
        <end position="494"/>
    </location>
</feature>
<feature type="compositionally biased region" description="Pro residues" evidence="1">
    <location>
        <begin position="483"/>
        <end position="494"/>
    </location>
</feature>
<keyword evidence="2" id="KW-1133">Transmembrane helix</keyword>
<dbReference type="Proteomes" id="UP001500603">
    <property type="component" value="Unassembled WGS sequence"/>
</dbReference>
<accession>A0ABP9KE73</accession>
<sequence length="494" mass="54198">MPVPPAGNSTGLRLARIAALVVGSLVFLHACERSANLLPTDVLIEVAIAGVFVVAGLVAAWFEVARRDPAHDAVEVPEPTRASARTKHAGARSGTRNTRARGESDQDAAAKARGGVADDQEIHPPRASQSGEFRVAFEGCTVRAKFVSSGALVFHGRDRGGEYLREWKWSFAVDTFPAIRGALGDEGATDLLGLLEAVVPHLDRVSRRDPGAWLRAHGIAGSYREKDVDPEQDTGEIPLLRTGLPRAVSRSTPRAEESTTRRRRGHTAARRRADDPASRPNESVAPPHAPTPARGRSAIPTRAGSRRRRQGSDELPWQPGELAPTSEQRPPRRRRSIADDEVSAQAEPAWIPQPPAPSAYPQERADPPSTQPWAGPHDSGEVPQQSTTRSRRLRYDRPSWERDESTPPSSEFSAVSARSRRLRHDQPSWERELSMPPGSSEFPAVRYDPQAWQNSASGVEDEGYSDRPPLERRTRTGRRQAPPNDPPPTAHWNR</sequence>
<feature type="compositionally biased region" description="Basic residues" evidence="1">
    <location>
        <begin position="261"/>
        <end position="270"/>
    </location>
</feature>
<feature type="compositionally biased region" description="Basic and acidic residues" evidence="1">
    <location>
        <begin position="100"/>
        <end position="110"/>
    </location>
</feature>
<evidence type="ECO:0000256" key="1">
    <source>
        <dbReference type="SAM" id="MobiDB-lite"/>
    </source>
</evidence>
<protein>
    <submittedName>
        <fullName evidence="3">Uncharacterized protein</fullName>
    </submittedName>
</protein>
<evidence type="ECO:0000256" key="2">
    <source>
        <dbReference type="SAM" id="Phobius"/>
    </source>
</evidence>
<keyword evidence="2" id="KW-0472">Membrane</keyword>
<feature type="compositionally biased region" description="Basic and acidic residues" evidence="1">
    <location>
        <begin position="464"/>
        <end position="474"/>
    </location>
</feature>
<feature type="region of interest" description="Disordered" evidence="1">
    <location>
        <begin position="73"/>
        <end position="128"/>
    </location>
</feature>
<dbReference type="RefSeq" id="WP_345496460.1">
    <property type="nucleotide sequence ID" value="NZ_BAABJM010000002.1"/>
</dbReference>
<feature type="transmembrane region" description="Helical" evidence="2">
    <location>
        <begin position="12"/>
        <end position="30"/>
    </location>
</feature>